<protein>
    <submittedName>
        <fullName evidence="2">Uncharacterized protein</fullName>
    </submittedName>
</protein>
<keyword evidence="1" id="KW-1133">Transmembrane helix</keyword>
<comment type="caution">
    <text evidence="2">The sequence shown here is derived from an EMBL/GenBank/DDBJ whole genome shotgun (WGS) entry which is preliminary data.</text>
</comment>
<keyword evidence="1" id="KW-0472">Membrane</keyword>
<dbReference type="AlphaFoldDB" id="A0A5C6B2E2"/>
<accession>A0A5C6B2E2</accession>
<evidence type="ECO:0000256" key="1">
    <source>
        <dbReference type="SAM" id="Phobius"/>
    </source>
</evidence>
<gene>
    <name evidence="2" type="ORF">Pla52n_18100</name>
</gene>
<evidence type="ECO:0000313" key="3">
    <source>
        <dbReference type="Proteomes" id="UP000320176"/>
    </source>
</evidence>
<keyword evidence="3" id="KW-1185">Reference proteome</keyword>
<proteinExistence type="predicted"/>
<keyword evidence="1" id="KW-0812">Transmembrane</keyword>
<organism evidence="2 3">
    <name type="scientific">Stieleria varia</name>
    <dbReference type="NCBI Taxonomy" id="2528005"/>
    <lineage>
        <taxon>Bacteria</taxon>
        <taxon>Pseudomonadati</taxon>
        <taxon>Planctomycetota</taxon>
        <taxon>Planctomycetia</taxon>
        <taxon>Pirellulales</taxon>
        <taxon>Pirellulaceae</taxon>
        <taxon>Stieleria</taxon>
    </lineage>
</organism>
<reference evidence="2 3" key="1">
    <citation type="submission" date="2019-02" db="EMBL/GenBank/DDBJ databases">
        <title>Deep-cultivation of Planctomycetes and their phenomic and genomic characterization uncovers novel biology.</title>
        <authorList>
            <person name="Wiegand S."/>
            <person name="Jogler M."/>
            <person name="Boedeker C."/>
            <person name="Pinto D."/>
            <person name="Vollmers J."/>
            <person name="Rivas-Marin E."/>
            <person name="Kohn T."/>
            <person name="Peeters S.H."/>
            <person name="Heuer A."/>
            <person name="Rast P."/>
            <person name="Oberbeckmann S."/>
            <person name="Bunk B."/>
            <person name="Jeske O."/>
            <person name="Meyerdierks A."/>
            <person name="Storesund J.E."/>
            <person name="Kallscheuer N."/>
            <person name="Luecker S."/>
            <person name="Lage O.M."/>
            <person name="Pohl T."/>
            <person name="Merkel B.J."/>
            <person name="Hornburger P."/>
            <person name="Mueller R.-W."/>
            <person name="Bruemmer F."/>
            <person name="Labrenz M."/>
            <person name="Spormann A.M."/>
            <person name="Op Den Camp H."/>
            <person name="Overmann J."/>
            <person name="Amann R."/>
            <person name="Jetten M.S.M."/>
            <person name="Mascher T."/>
            <person name="Medema M.H."/>
            <person name="Devos D.P."/>
            <person name="Kaster A.-K."/>
            <person name="Ovreas L."/>
            <person name="Rohde M."/>
            <person name="Galperin M.Y."/>
            <person name="Jogler C."/>
        </authorList>
    </citation>
    <scope>NUCLEOTIDE SEQUENCE [LARGE SCALE GENOMIC DNA]</scope>
    <source>
        <strain evidence="2 3">Pla52n</strain>
    </source>
</reference>
<name>A0A5C6B2E2_9BACT</name>
<dbReference type="Proteomes" id="UP000320176">
    <property type="component" value="Unassembled WGS sequence"/>
</dbReference>
<dbReference type="EMBL" id="SJPN01000002">
    <property type="protein sequence ID" value="TWU06090.1"/>
    <property type="molecule type" value="Genomic_DNA"/>
</dbReference>
<sequence>MAVYMWPLLFPVLYSDGIRAKVFSVGMGLVLGVNLVMSLWIAITVASIRRDVCVTLDTKALTCSIPGELVSKSFSVALDDITEINKYRQRQWPRSISHSYAVWYV</sequence>
<evidence type="ECO:0000313" key="2">
    <source>
        <dbReference type="EMBL" id="TWU06090.1"/>
    </source>
</evidence>
<feature type="transmembrane region" description="Helical" evidence="1">
    <location>
        <begin position="20"/>
        <end position="43"/>
    </location>
</feature>